<dbReference type="AlphaFoldDB" id="A0A9X2LBY8"/>
<dbReference type="InterPro" id="IPR018110">
    <property type="entry name" value="Mandel_Rmase/mucon_lact_enz_CS"/>
</dbReference>
<name>A0A9X2LBY8_9ACTN</name>
<dbReference type="Pfam" id="PF02746">
    <property type="entry name" value="MR_MLE_N"/>
    <property type="match status" value="1"/>
</dbReference>
<evidence type="ECO:0000259" key="4">
    <source>
        <dbReference type="SMART" id="SM00922"/>
    </source>
</evidence>
<gene>
    <name evidence="5" type="ORF">NQU55_00955</name>
</gene>
<dbReference type="PANTHER" id="PTHR48080:SF3">
    <property type="entry name" value="ENOLASE SUPERFAMILY MEMBER DDB_G0284701"/>
    <property type="match status" value="1"/>
</dbReference>
<reference evidence="5" key="1">
    <citation type="submission" date="2022-06" db="EMBL/GenBank/DDBJ databases">
        <title>WGS of actinobacteria.</title>
        <authorList>
            <person name="Thawai C."/>
        </authorList>
    </citation>
    <scope>NUCLEOTIDE SEQUENCE</scope>
    <source>
        <strain evidence="5">AA8</strain>
    </source>
</reference>
<dbReference type="SFLD" id="SFLDG00180">
    <property type="entry name" value="muconate_cycloisomerase"/>
    <property type="match status" value="1"/>
</dbReference>
<dbReference type="InterPro" id="IPR036849">
    <property type="entry name" value="Enolase-like_C_sf"/>
</dbReference>
<keyword evidence="2" id="KW-0479">Metal-binding</keyword>
<dbReference type="InterPro" id="IPR034593">
    <property type="entry name" value="DgoD-like"/>
</dbReference>
<dbReference type="Gene3D" id="3.20.20.120">
    <property type="entry name" value="Enolase-like C-terminal domain"/>
    <property type="match status" value="1"/>
</dbReference>
<dbReference type="SFLD" id="SFLDS00001">
    <property type="entry name" value="Enolase"/>
    <property type="match status" value="1"/>
</dbReference>
<dbReference type="EMBL" id="JANIID010000001">
    <property type="protein sequence ID" value="MCQ8768355.1"/>
    <property type="molecule type" value="Genomic_DNA"/>
</dbReference>
<evidence type="ECO:0000313" key="5">
    <source>
        <dbReference type="EMBL" id="MCQ8768355.1"/>
    </source>
</evidence>
<dbReference type="Pfam" id="PF13378">
    <property type="entry name" value="MR_MLE_C"/>
    <property type="match status" value="1"/>
</dbReference>
<comment type="similarity">
    <text evidence="1">Belongs to the mandelate racemase/muconate lactonizing enzyme family.</text>
</comment>
<evidence type="ECO:0000256" key="3">
    <source>
        <dbReference type="SAM" id="MobiDB-lite"/>
    </source>
</evidence>
<sequence length="366" mass="38329">MSTSTATSTARSTVRSASRSTSGPVNGPAGGPVKAEHHTLRAALAEPFSSNTGLTTHVHQQVLVLHWEGLTGYGTALAARPGELDACLPLLTDASPLALARTLGRLHAAGIRPAVVSAVDMALHDLLGKRAGLPLHALLGLAGQPLAPTALSIGAGSDEELIRRGRALAHWPVLKLKLTPEDDGSRAGVLREVYDGRIWVDGNGSWTPERAVEVARELDRHGVELLEQPVPPGPADRLRHVHENAPLPVVADEDCTGPEDVLRLRGCASAVNIKLTKCGGLRRAHETATLARRAGLKVMLGCKTESALGVTAMAQLAPLADHLDLDGHVDLTDDPFRGLRIDQGTLLMPDGPGLGVTATDTTDGES</sequence>
<dbReference type="GO" id="GO:0009063">
    <property type="term" value="P:amino acid catabolic process"/>
    <property type="evidence" value="ECO:0007669"/>
    <property type="project" value="InterPro"/>
</dbReference>
<organism evidence="5 6">
    <name type="scientific">Streptomyces telluris</name>
    <dbReference type="NCBI Taxonomy" id="2720021"/>
    <lineage>
        <taxon>Bacteria</taxon>
        <taxon>Bacillati</taxon>
        <taxon>Actinomycetota</taxon>
        <taxon>Actinomycetes</taxon>
        <taxon>Kitasatosporales</taxon>
        <taxon>Streptomycetaceae</taxon>
        <taxon>Streptomyces</taxon>
    </lineage>
</organism>
<proteinExistence type="inferred from homology"/>
<comment type="caution">
    <text evidence="5">The sequence shown here is derived from an EMBL/GenBank/DDBJ whole genome shotgun (WGS) entry which is preliminary data.</text>
</comment>
<protein>
    <recommendedName>
        <fullName evidence="4">Mandelate racemase/muconate lactonizing enzyme C-terminal domain-containing protein</fullName>
    </recommendedName>
</protein>
<dbReference type="SUPFAM" id="SSF54826">
    <property type="entry name" value="Enolase N-terminal domain-like"/>
    <property type="match status" value="1"/>
</dbReference>
<dbReference type="InterPro" id="IPR029065">
    <property type="entry name" value="Enolase_C-like"/>
</dbReference>
<keyword evidence="6" id="KW-1185">Reference proteome</keyword>
<evidence type="ECO:0000256" key="1">
    <source>
        <dbReference type="ARBA" id="ARBA00008031"/>
    </source>
</evidence>
<dbReference type="PANTHER" id="PTHR48080">
    <property type="entry name" value="D-GALACTONATE DEHYDRATASE-RELATED"/>
    <property type="match status" value="1"/>
</dbReference>
<dbReference type="InterPro" id="IPR013342">
    <property type="entry name" value="Mandelate_racemase_C"/>
</dbReference>
<evidence type="ECO:0000256" key="2">
    <source>
        <dbReference type="ARBA" id="ARBA00022723"/>
    </source>
</evidence>
<dbReference type="PROSITE" id="PS00909">
    <property type="entry name" value="MR_MLE_2"/>
    <property type="match status" value="1"/>
</dbReference>
<feature type="domain" description="Mandelate racemase/muconate lactonizing enzyme C-terminal" evidence="4">
    <location>
        <begin position="158"/>
        <end position="248"/>
    </location>
</feature>
<feature type="region of interest" description="Disordered" evidence="3">
    <location>
        <begin position="1"/>
        <end position="34"/>
    </location>
</feature>
<evidence type="ECO:0000313" key="6">
    <source>
        <dbReference type="Proteomes" id="UP001142374"/>
    </source>
</evidence>
<dbReference type="InterPro" id="IPR013341">
    <property type="entry name" value="Mandelate_racemase_N_dom"/>
</dbReference>
<dbReference type="SUPFAM" id="SSF51604">
    <property type="entry name" value="Enolase C-terminal domain-like"/>
    <property type="match status" value="1"/>
</dbReference>
<dbReference type="Proteomes" id="UP001142374">
    <property type="component" value="Unassembled WGS sequence"/>
</dbReference>
<dbReference type="GO" id="GO:0046872">
    <property type="term" value="F:metal ion binding"/>
    <property type="evidence" value="ECO:0007669"/>
    <property type="project" value="UniProtKB-KW"/>
</dbReference>
<dbReference type="Gene3D" id="3.30.390.10">
    <property type="entry name" value="Enolase-like, N-terminal domain"/>
    <property type="match status" value="1"/>
</dbReference>
<dbReference type="InterPro" id="IPR029017">
    <property type="entry name" value="Enolase-like_N"/>
</dbReference>
<dbReference type="RefSeq" id="WP_256789416.1">
    <property type="nucleotide sequence ID" value="NZ_JANIID010000001.1"/>
</dbReference>
<feature type="compositionally biased region" description="Low complexity" evidence="3">
    <location>
        <begin position="1"/>
        <end position="22"/>
    </location>
</feature>
<dbReference type="SMART" id="SM00922">
    <property type="entry name" value="MR_MLE"/>
    <property type="match status" value="1"/>
</dbReference>
<accession>A0A9X2LBY8</accession>